<keyword evidence="3" id="KW-1185">Reference proteome</keyword>
<reference evidence="2 3" key="1">
    <citation type="submission" date="2019-03" db="EMBL/GenBank/DDBJ databases">
        <authorList>
            <person name="Gaulin E."/>
            <person name="Dumas B."/>
        </authorList>
    </citation>
    <scope>NUCLEOTIDE SEQUENCE [LARGE SCALE GENOMIC DNA]</scope>
    <source>
        <strain evidence="2">CBS 568.67</strain>
    </source>
</reference>
<evidence type="ECO:0000313" key="1">
    <source>
        <dbReference type="EMBL" id="KAF0694526.1"/>
    </source>
</evidence>
<dbReference type="EMBL" id="VJMH01005563">
    <property type="protein sequence ID" value="KAF0694526.1"/>
    <property type="molecule type" value="Genomic_DNA"/>
</dbReference>
<gene>
    <name evidence="2" type="primary">Aste57867_14608</name>
    <name evidence="1" type="ORF">As57867_014554</name>
    <name evidence="2" type="ORF">ASTE57867_14608</name>
</gene>
<dbReference type="Proteomes" id="UP000332933">
    <property type="component" value="Unassembled WGS sequence"/>
</dbReference>
<dbReference type="EMBL" id="CAADRA010005584">
    <property type="protein sequence ID" value="VFT91427.1"/>
    <property type="molecule type" value="Genomic_DNA"/>
</dbReference>
<sequence length="106" mass="11892">MPYNKCDFERRSSTYCHPKRARPSKSASLTLSCGLVNPPPRQVVATDRDMEPLFKDALLRQSSSLGPDHINTIETILHFGTADCEVEYYGIGMSPLHQCFGMSDRV</sequence>
<dbReference type="AlphaFoldDB" id="A0A485L3S1"/>
<accession>A0A485L3S1</accession>
<evidence type="ECO:0000313" key="2">
    <source>
        <dbReference type="EMBL" id="VFT91427.1"/>
    </source>
</evidence>
<protein>
    <submittedName>
        <fullName evidence="2">Aste57867_14608 protein</fullName>
    </submittedName>
</protein>
<name>A0A485L3S1_9STRA</name>
<evidence type="ECO:0000313" key="3">
    <source>
        <dbReference type="Proteomes" id="UP000332933"/>
    </source>
</evidence>
<proteinExistence type="predicted"/>
<reference evidence="1" key="2">
    <citation type="submission" date="2019-06" db="EMBL/GenBank/DDBJ databases">
        <title>Genomics analysis of Aphanomyces spp. identifies a new class of oomycete effector associated with host adaptation.</title>
        <authorList>
            <person name="Gaulin E."/>
        </authorList>
    </citation>
    <scope>NUCLEOTIDE SEQUENCE</scope>
    <source>
        <strain evidence="1">CBS 578.67</strain>
    </source>
</reference>
<organism evidence="2 3">
    <name type="scientific">Aphanomyces stellatus</name>
    <dbReference type="NCBI Taxonomy" id="120398"/>
    <lineage>
        <taxon>Eukaryota</taxon>
        <taxon>Sar</taxon>
        <taxon>Stramenopiles</taxon>
        <taxon>Oomycota</taxon>
        <taxon>Saprolegniomycetes</taxon>
        <taxon>Saprolegniales</taxon>
        <taxon>Verrucalvaceae</taxon>
        <taxon>Aphanomyces</taxon>
    </lineage>
</organism>